<reference evidence="1" key="1">
    <citation type="submission" date="2019-03" db="EMBL/GenBank/DDBJ databases">
        <title>Single cell metagenomics reveals metabolic interactions within the superorganism composed of flagellate Streblomastix strix and complex community of Bacteroidetes bacteria on its surface.</title>
        <authorList>
            <person name="Treitli S.C."/>
            <person name="Kolisko M."/>
            <person name="Husnik F."/>
            <person name="Keeling P."/>
            <person name="Hampl V."/>
        </authorList>
    </citation>
    <scope>NUCLEOTIDE SEQUENCE</scope>
    <source>
        <strain evidence="1">STM</strain>
    </source>
</reference>
<accession>A0A5J4RRI8</accession>
<dbReference type="EMBL" id="SNRY01000868">
    <property type="protein sequence ID" value="KAA6335690.1"/>
    <property type="molecule type" value="Genomic_DNA"/>
</dbReference>
<name>A0A5J4RRI8_9ZZZZ</name>
<evidence type="ECO:0000313" key="1">
    <source>
        <dbReference type="EMBL" id="KAA6335690.1"/>
    </source>
</evidence>
<proteinExistence type="predicted"/>
<sequence>MIEKELVKGEKINNIIKEKEEKLEEKNLKL</sequence>
<gene>
    <name evidence="1" type="ORF">EZS27_016100</name>
</gene>
<protein>
    <submittedName>
        <fullName evidence="1">Uncharacterized protein</fullName>
    </submittedName>
</protein>
<organism evidence="1">
    <name type="scientific">termite gut metagenome</name>
    <dbReference type="NCBI Taxonomy" id="433724"/>
    <lineage>
        <taxon>unclassified sequences</taxon>
        <taxon>metagenomes</taxon>
        <taxon>organismal metagenomes</taxon>
    </lineage>
</organism>
<dbReference type="AlphaFoldDB" id="A0A5J4RRI8"/>
<comment type="caution">
    <text evidence="1">The sequence shown here is derived from an EMBL/GenBank/DDBJ whole genome shotgun (WGS) entry which is preliminary data.</text>
</comment>